<dbReference type="InterPro" id="IPR020846">
    <property type="entry name" value="MFS_dom"/>
</dbReference>
<evidence type="ECO:0000256" key="1">
    <source>
        <dbReference type="ARBA" id="ARBA00004651"/>
    </source>
</evidence>
<feature type="domain" description="Major facilitator superfamily (MFS) profile" evidence="8">
    <location>
        <begin position="1"/>
        <end position="404"/>
    </location>
</feature>
<dbReference type="PANTHER" id="PTHR23517:SF3">
    <property type="entry name" value="INTEGRAL MEMBRANE TRANSPORT PROTEIN"/>
    <property type="match status" value="1"/>
</dbReference>
<gene>
    <name evidence="9" type="ORF">SAMN05444487_1063</name>
</gene>
<evidence type="ECO:0000259" key="8">
    <source>
        <dbReference type="PROSITE" id="PS50850"/>
    </source>
</evidence>
<feature type="transmembrane region" description="Helical" evidence="7">
    <location>
        <begin position="12"/>
        <end position="35"/>
    </location>
</feature>
<evidence type="ECO:0000256" key="5">
    <source>
        <dbReference type="ARBA" id="ARBA00022989"/>
    </source>
</evidence>
<keyword evidence="5 7" id="KW-1133">Transmembrane helix</keyword>
<dbReference type="InterPro" id="IPR011701">
    <property type="entry name" value="MFS"/>
</dbReference>
<evidence type="ECO:0000256" key="2">
    <source>
        <dbReference type="ARBA" id="ARBA00022448"/>
    </source>
</evidence>
<feature type="transmembrane region" description="Helical" evidence="7">
    <location>
        <begin position="165"/>
        <end position="186"/>
    </location>
</feature>
<feature type="transmembrane region" description="Helical" evidence="7">
    <location>
        <begin position="314"/>
        <end position="330"/>
    </location>
</feature>
<feature type="transmembrane region" description="Helical" evidence="7">
    <location>
        <begin position="41"/>
        <end position="62"/>
    </location>
</feature>
<name>A0A1H2W4I3_9BACL</name>
<dbReference type="GO" id="GO:0005886">
    <property type="term" value="C:plasma membrane"/>
    <property type="evidence" value="ECO:0007669"/>
    <property type="project" value="UniProtKB-SubCell"/>
</dbReference>
<dbReference type="EMBL" id="FNNQ01000006">
    <property type="protein sequence ID" value="SDW74989.1"/>
    <property type="molecule type" value="Genomic_DNA"/>
</dbReference>
<keyword evidence="6 7" id="KW-0472">Membrane</keyword>
<dbReference type="Pfam" id="PF07690">
    <property type="entry name" value="MFS_1"/>
    <property type="match status" value="2"/>
</dbReference>
<feature type="transmembrane region" description="Helical" evidence="7">
    <location>
        <begin position="102"/>
        <end position="120"/>
    </location>
</feature>
<dbReference type="AlphaFoldDB" id="A0A1H2W4I3"/>
<dbReference type="InterPro" id="IPR036259">
    <property type="entry name" value="MFS_trans_sf"/>
</dbReference>
<evidence type="ECO:0000256" key="6">
    <source>
        <dbReference type="ARBA" id="ARBA00023136"/>
    </source>
</evidence>
<keyword evidence="2" id="KW-0813">Transport</keyword>
<dbReference type="InterPro" id="IPR050171">
    <property type="entry name" value="MFS_Transporters"/>
</dbReference>
<evidence type="ECO:0000313" key="9">
    <source>
        <dbReference type="EMBL" id="SDW74989.1"/>
    </source>
</evidence>
<reference evidence="9 10" key="1">
    <citation type="submission" date="2016-10" db="EMBL/GenBank/DDBJ databases">
        <authorList>
            <person name="de Groot N.N."/>
        </authorList>
    </citation>
    <scope>NUCLEOTIDE SEQUENCE [LARGE SCALE GENOMIC DNA]</scope>
    <source>
        <strain evidence="9 10">DSM 45610</strain>
    </source>
</reference>
<dbReference type="STRING" id="1048340.SAMN05444487_1063"/>
<evidence type="ECO:0000256" key="4">
    <source>
        <dbReference type="ARBA" id="ARBA00022692"/>
    </source>
</evidence>
<comment type="subcellular location">
    <subcellularLocation>
        <location evidence="1">Cell membrane</location>
        <topology evidence="1">Multi-pass membrane protein</topology>
    </subcellularLocation>
</comment>
<dbReference type="PANTHER" id="PTHR23517">
    <property type="entry name" value="RESISTANCE PROTEIN MDTM, PUTATIVE-RELATED-RELATED"/>
    <property type="match status" value="1"/>
</dbReference>
<feature type="transmembrane region" description="Helical" evidence="7">
    <location>
        <begin position="140"/>
        <end position="159"/>
    </location>
</feature>
<feature type="transmembrane region" description="Helical" evidence="7">
    <location>
        <begin position="292"/>
        <end position="308"/>
    </location>
</feature>
<sequence>MKISEFHLNIKIRLLETFLSTLLGSMIFPFMAIYMSKNFGVKISGLLLLMNVFIGVIVKFFGGYLSDHFGRKKVVMYAEVIRLLAFVTMLICNSPWYESPLITFFMMTVNTICWGMVNPANDAMLIDASKPEQRKLMYSIVYWSFNLAVAIGGILGGFFFEKYMFELLIGLTCGSLLSVILVVFFIKETYFVDKKVSAGSHVRTMIHTYKTVLSDRLFILFVLAGTFLYSMEVQLINYIGIRLSDELPRQQFLFWDINGVQALGFLRTVSTILVVTLSILMVKMVKKIDDQWVLLFGSLIFALGYGMISYVLNIWILLILIIVATIGEMLQIPIQQSYLASIPPERLRSSYMAVSGLILNGGMLIASLTITISAFLPPLATTVVITGIGLGGVFIHFTIFRRVQRRARDHDLVAEEELQLEG</sequence>
<keyword evidence="4 7" id="KW-0812">Transmembrane</keyword>
<feature type="transmembrane region" description="Helical" evidence="7">
    <location>
        <begin position="217"/>
        <end position="240"/>
    </location>
</feature>
<feature type="transmembrane region" description="Helical" evidence="7">
    <location>
        <begin position="74"/>
        <end position="96"/>
    </location>
</feature>
<evidence type="ECO:0000256" key="3">
    <source>
        <dbReference type="ARBA" id="ARBA00022475"/>
    </source>
</evidence>
<accession>A0A1H2W4I3</accession>
<dbReference type="PROSITE" id="PS50850">
    <property type="entry name" value="MFS"/>
    <property type="match status" value="1"/>
</dbReference>
<feature type="transmembrane region" description="Helical" evidence="7">
    <location>
        <begin position="351"/>
        <end position="376"/>
    </location>
</feature>
<dbReference type="PROSITE" id="PS00216">
    <property type="entry name" value="SUGAR_TRANSPORT_1"/>
    <property type="match status" value="1"/>
</dbReference>
<evidence type="ECO:0000256" key="7">
    <source>
        <dbReference type="SAM" id="Phobius"/>
    </source>
</evidence>
<dbReference type="GO" id="GO:0022857">
    <property type="term" value="F:transmembrane transporter activity"/>
    <property type="evidence" value="ECO:0007669"/>
    <property type="project" value="InterPro"/>
</dbReference>
<dbReference type="InterPro" id="IPR005829">
    <property type="entry name" value="Sugar_transporter_CS"/>
</dbReference>
<proteinExistence type="predicted"/>
<dbReference type="Proteomes" id="UP000198534">
    <property type="component" value="Unassembled WGS sequence"/>
</dbReference>
<dbReference type="CDD" id="cd17329">
    <property type="entry name" value="MFS_MdtH_MDR_like"/>
    <property type="match status" value="1"/>
</dbReference>
<feature type="transmembrane region" description="Helical" evidence="7">
    <location>
        <begin position="260"/>
        <end position="280"/>
    </location>
</feature>
<feature type="transmembrane region" description="Helical" evidence="7">
    <location>
        <begin position="382"/>
        <end position="400"/>
    </location>
</feature>
<organism evidence="9 10">
    <name type="scientific">Marininema mesophilum</name>
    <dbReference type="NCBI Taxonomy" id="1048340"/>
    <lineage>
        <taxon>Bacteria</taxon>
        <taxon>Bacillati</taxon>
        <taxon>Bacillota</taxon>
        <taxon>Bacilli</taxon>
        <taxon>Bacillales</taxon>
        <taxon>Thermoactinomycetaceae</taxon>
        <taxon>Marininema</taxon>
    </lineage>
</organism>
<keyword evidence="3" id="KW-1003">Cell membrane</keyword>
<dbReference type="RefSeq" id="WP_091738381.1">
    <property type="nucleotide sequence ID" value="NZ_FNNQ01000006.1"/>
</dbReference>
<protein>
    <submittedName>
        <fullName evidence="9">MFS transporter, DHA1 family, multidrug resistance protein B</fullName>
    </submittedName>
</protein>
<dbReference type="SUPFAM" id="SSF103473">
    <property type="entry name" value="MFS general substrate transporter"/>
    <property type="match status" value="1"/>
</dbReference>
<evidence type="ECO:0000313" key="10">
    <source>
        <dbReference type="Proteomes" id="UP000198534"/>
    </source>
</evidence>
<keyword evidence="10" id="KW-1185">Reference proteome</keyword>
<dbReference type="Gene3D" id="1.20.1250.20">
    <property type="entry name" value="MFS general substrate transporter like domains"/>
    <property type="match status" value="2"/>
</dbReference>
<dbReference type="OrthoDB" id="9793283at2"/>